<comment type="similarity">
    <text evidence="1">Belongs to the GSP E family.</text>
</comment>
<evidence type="ECO:0000313" key="4">
    <source>
        <dbReference type="Proteomes" id="UP000184295"/>
    </source>
</evidence>
<sequence length="363" mass="40025">MNPLEQLDCWLAELLERHGSDLHLKAQAIPRIRVNGDLSVLGTQSVSPEETMSIARYSMGEELWAGFVRRHEADYAYRRSGLGRFRVNAFLQRGSVSMVFRAVSTNPPTIEELGLPESIRTLANEHRGLILVTGPTGSGKSSTLAAMVNHINATRSAHIVTIEDPLETLHQDKMSIVNQREIGFDTHDYSTAMRAAMRQDPDVILVGEMRDLETVTAAIQAAETGHLVLSTLHTTGAAETILRVVDFFPPHLQQQIRVSLAGILKGVVCQRLVRTKDGLSRVPALEVMVANGRTMQCVVDPLKTYDLREIIKEGAFYGMMSFDQSLKALYLGGVISLEDAMENATNPHDLKLAIGETEEMAPL</sequence>
<dbReference type="NCBIfam" id="TIGR01420">
    <property type="entry name" value="pilT_fam"/>
    <property type="match status" value="1"/>
</dbReference>
<dbReference type="Gene3D" id="3.40.50.300">
    <property type="entry name" value="P-loop containing nucleotide triphosphate hydrolases"/>
    <property type="match status" value="1"/>
</dbReference>
<dbReference type="SUPFAM" id="SSF52540">
    <property type="entry name" value="P-loop containing nucleoside triphosphate hydrolases"/>
    <property type="match status" value="1"/>
</dbReference>
<evidence type="ECO:0000256" key="1">
    <source>
        <dbReference type="ARBA" id="ARBA00006611"/>
    </source>
</evidence>
<dbReference type="AlphaFoldDB" id="A0A1M4VU92"/>
<organism evidence="3 4">
    <name type="scientific">Ferrithrix thermotolerans DSM 19514</name>
    <dbReference type="NCBI Taxonomy" id="1121881"/>
    <lineage>
        <taxon>Bacteria</taxon>
        <taxon>Bacillati</taxon>
        <taxon>Actinomycetota</taxon>
        <taxon>Acidimicrobiia</taxon>
        <taxon>Acidimicrobiales</taxon>
        <taxon>Acidimicrobiaceae</taxon>
        <taxon>Ferrithrix</taxon>
    </lineage>
</organism>
<evidence type="ECO:0000313" key="3">
    <source>
        <dbReference type="EMBL" id="SHE72382.1"/>
    </source>
</evidence>
<dbReference type="InterPro" id="IPR027417">
    <property type="entry name" value="P-loop_NTPase"/>
</dbReference>
<dbReference type="SMART" id="SM00382">
    <property type="entry name" value="AAA"/>
    <property type="match status" value="1"/>
</dbReference>
<dbReference type="CDD" id="cd01131">
    <property type="entry name" value="PilT"/>
    <property type="match status" value="1"/>
</dbReference>
<dbReference type="Proteomes" id="UP000184295">
    <property type="component" value="Unassembled WGS sequence"/>
</dbReference>
<feature type="domain" description="Bacterial type II secretion system protein E" evidence="2">
    <location>
        <begin position="197"/>
        <end position="211"/>
    </location>
</feature>
<gene>
    <name evidence="3" type="ORF">SAMN02745225_01433</name>
</gene>
<dbReference type="Gene3D" id="3.30.450.90">
    <property type="match status" value="1"/>
</dbReference>
<dbReference type="PANTHER" id="PTHR30486:SF12">
    <property type="entry name" value="TYPE IV PILUS ATPASE PILU"/>
    <property type="match status" value="1"/>
</dbReference>
<accession>A0A1M4VU92</accession>
<evidence type="ECO:0000259" key="2">
    <source>
        <dbReference type="PROSITE" id="PS00662"/>
    </source>
</evidence>
<dbReference type="PANTHER" id="PTHR30486">
    <property type="entry name" value="TWITCHING MOTILITY PROTEIN PILT"/>
    <property type="match status" value="1"/>
</dbReference>
<dbReference type="GO" id="GO:0005524">
    <property type="term" value="F:ATP binding"/>
    <property type="evidence" value="ECO:0007669"/>
    <property type="project" value="InterPro"/>
</dbReference>
<dbReference type="PROSITE" id="PS00662">
    <property type="entry name" value="T2SP_E"/>
    <property type="match status" value="1"/>
</dbReference>
<dbReference type="InterPro" id="IPR006321">
    <property type="entry name" value="PilT/PilU"/>
</dbReference>
<proteinExistence type="inferred from homology"/>
<dbReference type="Pfam" id="PF00437">
    <property type="entry name" value="T2SSE"/>
    <property type="match status" value="1"/>
</dbReference>
<dbReference type="RefSeq" id="WP_245790348.1">
    <property type="nucleotide sequence ID" value="NZ_FQUL01000019.1"/>
</dbReference>
<protein>
    <submittedName>
        <fullName evidence="3">Twitching motility protein PilT</fullName>
    </submittedName>
</protein>
<name>A0A1M4VU92_9ACTN</name>
<dbReference type="STRING" id="1121881.SAMN02745225_01433"/>
<dbReference type="EMBL" id="FQUL01000019">
    <property type="protein sequence ID" value="SHE72382.1"/>
    <property type="molecule type" value="Genomic_DNA"/>
</dbReference>
<dbReference type="InterPro" id="IPR050921">
    <property type="entry name" value="T4SS_GSP_E_ATPase"/>
</dbReference>
<dbReference type="GO" id="GO:0016887">
    <property type="term" value="F:ATP hydrolysis activity"/>
    <property type="evidence" value="ECO:0007669"/>
    <property type="project" value="InterPro"/>
</dbReference>
<dbReference type="InterPro" id="IPR001482">
    <property type="entry name" value="T2SS/T4SS_dom"/>
</dbReference>
<reference evidence="4" key="1">
    <citation type="submission" date="2016-11" db="EMBL/GenBank/DDBJ databases">
        <authorList>
            <person name="Varghese N."/>
            <person name="Submissions S."/>
        </authorList>
    </citation>
    <scope>NUCLEOTIDE SEQUENCE [LARGE SCALE GENOMIC DNA]</scope>
    <source>
        <strain evidence="4">DSM 19514</strain>
    </source>
</reference>
<keyword evidence="4" id="KW-1185">Reference proteome</keyword>
<dbReference type="InterPro" id="IPR003593">
    <property type="entry name" value="AAA+_ATPase"/>
</dbReference>